<dbReference type="AlphaFoldDB" id="A0A286U3Q3"/>
<keyword evidence="1" id="KW-0347">Helicase</keyword>
<sequence length="57" mass="6669">MDIFKLGSEFRLSCYHGFYRPCCQYGKGQDIKNCNLAQIEDAVNMNIKEEWNSDDDD</sequence>
<dbReference type="EMBL" id="BAOS01000043">
    <property type="protein sequence ID" value="GAX62752.1"/>
    <property type="molecule type" value="Genomic_DNA"/>
</dbReference>
<accession>A0A286U3Q3</accession>
<organism evidence="1 2">
    <name type="scientific">Candidatus Scalindua japonica</name>
    <dbReference type="NCBI Taxonomy" id="1284222"/>
    <lineage>
        <taxon>Bacteria</taxon>
        <taxon>Pseudomonadati</taxon>
        <taxon>Planctomycetota</taxon>
        <taxon>Candidatus Brocadiia</taxon>
        <taxon>Candidatus Brocadiales</taxon>
        <taxon>Candidatus Scalinduaceae</taxon>
        <taxon>Candidatus Scalindua</taxon>
    </lineage>
</organism>
<keyword evidence="2" id="KW-1185">Reference proteome</keyword>
<reference evidence="2" key="1">
    <citation type="journal article" date="2017" name="Environ. Microbiol. Rep.">
        <title>Genetic Diversity of Marine Anaerobic Ammonium-Oxidizing Bacteria as Revealed by Genomic and Proteomic Analyses of 'Candidatus Scalindua japonica'.</title>
        <authorList>
            <person name="Oshiki M."/>
            <person name="Mizuto K."/>
            <person name="Kimura Z."/>
            <person name="Kindaichi T."/>
            <person name="Satoh H."/>
            <person name="Okabe S."/>
        </authorList>
    </citation>
    <scope>NUCLEOTIDE SEQUENCE [LARGE SCALE GENOMIC DNA]</scope>
    <source>
        <strain evidence="2">husup-a2</strain>
    </source>
</reference>
<proteinExistence type="predicted"/>
<keyword evidence="1" id="KW-0067">ATP-binding</keyword>
<keyword evidence="1" id="KW-0378">Hydrolase</keyword>
<dbReference type="GO" id="GO:0004386">
    <property type="term" value="F:helicase activity"/>
    <property type="evidence" value="ECO:0007669"/>
    <property type="project" value="UniProtKB-KW"/>
</dbReference>
<dbReference type="Proteomes" id="UP000218542">
    <property type="component" value="Unassembled WGS sequence"/>
</dbReference>
<evidence type="ECO:0000313" key="1">
    <source>
        <dbReference type="EMBL" id="GAX62752.1"/>
    </source>
</evidence>
<keyword evidence="1" id="KW-0547">Nucleotide-binding</keyword>
<gene>
    <name evidence="1" type="ORF">SCALIN_C43_0005</name>
</gene>
<evidence type="ECO:0000313" key="2">
    <source>
        <dbReference type="Proteomes" id="UP000218542"/>
    </source>
</evidence>
<protein>
    <submittedName>
        <fullName evidence="1">Superfamily II DNA and RNA helicases</fullName>
    </submittedName>
</protein>
<name>A0A286U3Q3_9BACT</name>
<comment type="caution">
    <text evidence="1">The sequence shown here is derived from an EMBL/GenBank/DDBJ whole genome shotgun (WGS) entry which is preliminary data.</text>
</comment>